<dbReference type="Proteomes" id="UP001595476">
    <property type="component" value="Unassembled WGS sequence"/>
</dbReference>
<keyword evidence="5" id="KW-1185">Reference proteome</keyword>
<evidence type="ECO:0000313" key="5">
    <source>
        <dbReference type="Proteomes" id="UP001595476"/>
    </source>
</evidence>
<protein>
    <submittedName>
        <fullName evidence="4">Alpha/beta fold hydrolase</fullName>
    </submittedName>
</protein>
<dbReference type="InterPro" id="IPR050266">
    <property type="entry name" value="AB_hydrolase_sf"/>
</dbReference>
<dbReference type="PRINTS" id="PR00111">
    <property type="entry name" value="ABHYDROLASE"/>
</dbReference>
<evidence type="ECO:0000256" key="1">
    <source>
        <dbReference type="ARBA" id="ARBA00010088"/>
    </source>
</evidence>
<feature type="domain" description="AB hydrolase-1" evidence="3">
    <location>
        <begin position="23"/>
        <end position="270"/>
    </location>
</feature>
<proteinExistence type="inferred from homology"/>
<keyword evidence="2 4" id="KW-0378">Hydrolase</keyword>
<dbReference type="EMBL" id="JBHRSZ010000004">
    <property type="protein sequence ID" value="MFC3150995.1"/>
    <property type="molecule type" value="Genomic_DNA"/>
</dbReference>
<dbReference type="RefSeq" id="WP_386718944.1">
    <property type="nucleotide sequence ID" value="NZ_JBHRSZ010000004.1"/>
</dbReference>
<name>A0ABV7HFS2_9GAMM</name>
<dbReference type="PANTHER" id="PTHR43798:SF33">
    <property type="entry name" value="HYDROLASE, PUTATIVE (AFU_ORTHOLOGUE AFUA_2G14860)-RELATED"/>
    <property type="match status" value="1"/>
</dbReference>
<dbReference type="SUPFAM" id="SSF53474">
    <property type="entry name" value="alpha/beta-Hydrolases"/>
    <property type="match status" value="1"/>
</dbReference>
<dbReference type="InterPro" id="IPR029058">
    <property type="entry name" value="AB_hydrolase_fold"/>
</dbReference>
<evidence type="ECO:0000256" key="2">
    <source>
        <dbReference type="ARBA" id="ARBA00022801"/>
    </source>
</evidence>
<comment type="caution">
    <text evidence="4">The sequence shown here is derived from an EMBL/GenBank/DDBJ whole genome shotgun (WGS) entry which is preliminary data.</text>
</comment>
<comment type="similarity">
    <text evidence="1">Belongs to the peptidase S33 family.</text>
</comment>
<evidence type="ECO:0000259" key="3">
    <source>
        <dbReference type="Pfam" id="PF00561"/>
    </source>
</evidence>
<dbReference type="InterPro" id="IPR002410">
    <property type="entry name" value="Peptidase_S33"/>
</dbReference>
<dbReference type="PANTHER" id="PTHR43798">
    <property type="entry name" value="MONOACYLGLYCEROL LIPASE"/>
    <property type="match status" value="1"/>
</dbReference>
<dbReference type="PRINTS" id="PR00793">
    <property type="entry name" value="PROAMNOPTASE"/>
</dbReference>
<dbReference type="Pfam" id="PF00561">
    <property type="entry name" value="Abhydrolase_1"/>
    <property type="match status" value="1"/>
</dbReference>
<dbReference type="GO" id="GO:0016787">
    <property type="term" value="F:hydrolase activity"/>
    <property type="evidence" value="ECO:0007669"/>
    <property type="project" value="UniProtKB-KW"/>
</dbReference>
<dbReference type="InterPro" id="IPR000073">
    <property type="entry name" value="AB_hydrolase_1"/>
</dbReference>
<evidence type="ECO:0000313" key="4">
    <source>
        <dbReference type="EMBL" id="MFC3150995.1"/>
    </source>
</evidence>
<sequence length="282" mass="31434">MNVQIKDGYIYTKALGEENKGIPLLIIHGGPDWDHTYLLPAANRLSKTRRVILFDLRGCGRSSKFDAANAYSMSNVLSDIKCVLSAYNISTCDILGFSFGGVISIHLLKNTPHQVNKLILASTTAFNDFQEELELNNDYQERCTPELQEFISQAFKVFPITKDEPSKSLALKSIALDVYDLSKLNKIKDIISKITFSTEWLNAHRAGKMAAPKLSAPETIKASGKDVLILHGAKDLRFPLSVARRLHKRLETSELAIIENAGHLAHLESPALWVNKINKFLS</sequence>
<reference evidence="5" key="1">
    <citation type="journal article" date="2019" name="Int. J. Syst. Evol. Microbiol.">
        <title>The Global Catalogue of Microorganisms (GCM) 10K type strain sequencing project: providing services to taxonomists for standard genome sequencing and annotation.</title>
        <authorList>
            <consortium name="The Broad Institute Genomics Platform"/>
            <consortium name="The Broad Institute Genome Sequencing Center for Infectious Disease"/>
            <person name="Wu L."/>
            <person name="Ma J."/>
        </authorList>
    </citation>
    <scope>NUCLEOTIDE SEQUENCE [LARGE SCALE GENOMIC DNA]</scope>
    <source>
        <strain evidence="5">KCTC 52438</strain>
    </source>
</reference>
<gene>
    <name evidence="4" type="ORF">ACFOEK_08145</name>
</gene>
<organism evidence="4 5">
    <name type="scientific">Litoribrevibacter euphylliae</name>
    <dbReference type="NCBI Taxonomy" id="1834034"/>
    <lineage>
        <taxon>Bacteria</taxon>
        <taxon>Pseudomonadati</taxon>
        <taxon>Pseudomonadota</taxon>
        <taxon>Gammaproteobacteria</taxon>
        <taxon>Oceanospirillales</taxon>
        <taxon>Oceanospirillaceae</taxon>
        <taxon>Litoribrevibacter</taxon>
    </lineage>
</organism>
<accession>A0ABV7HFS2</accession>
<dbReference type="Gene3D" id="3.40.50.1820">
    <property type="entry name" value="alpha/beta hydrolase"/>
    <property type="match status" value="1"/>
</dbReference>